<dbReference type="Gene3D" id="3.60.10.10">
    <property type="entry name" value="Endonuclease/exonuclease/phosphatase"/>
    <property type="match status" value="1"/>
</dbReference>
<dbReference type="InterPro" id="IPR036691">
    <property type="entry name" value="Endo/exonu/phosph_ase_sf"/>
</dbReference>
<dbReference type="EMBL" id="QOIP01000010">
    <property type="protein sequence ID" value="RLU18068.1"/>
    <property type="molecule type" value="Genomic_DNA"/>
</dbReference>
<gene>
    <name evidence="2" type="ORF">DMN91_010311</name>
</gene>
<feature type="domain" description="Endonuclease/exonuclease/phosphatase" evidence="1">
    <location>
        <begin position="17"/>
        <end position="105"/>
    </location>
</feature>
<dbReference type="SUPFAM" id="SSF56219">
    <property type="entry name" value="DNase I-like"/>
    <property type="match status" value="1"/>
</dbReference>
<dbReference type="OrthoDB" id="7700944at2759"/>
<dbReference type="Proteomes" id="UP000279307">
    <property type="component" value="Chromosome 10"/>
</dbReference>
<reference evidence="2 3" key="1">
    <citation type="journal article" date="2018" name="Genome Res.">
        <title>The genomic architecture and molecular evolution of ant odorant receptors.</title>
        <authorList>
            <person name="McKenzie S.K."/>
            <person name="Kronauer D.J.C."/>
        </authorList>
    </citation>
    <scope>NUCLEOTIDE SEQUENCE [LARGE SCALE GENOMIC DNA]</scope>
    <source>
        <strain evidence="2">Clonal line C1</strain>
    </source>
</reference>
<dbReference type="GO" id="GO:0003824">
    <property type="term" value="F:catalytic activity"/>
    <property type="evidence" value="ECO:0007669"/>
    <property type="project" value="InterPro"/>
</dbReference>
<proteinExistence type="predicted"/>
<organism evidence="2 3">
    <name type="scientific">Ooceraea biroi</name>
    <name type="common">Clonal raider ant</name>
    <name type="synonym">Cerapachys biroi</name>
    <dbReference type="NCBI Taxonomy" id="2015173"/>
    <lineage>
        <taxon>Eukaryota</taxon>
        <taxon>Metazoa</taxon>
        <taxon>Ecdysozoa</taxon>
        <taxon>Arthropoda</taxon>
        <taxon>Hexapoda</taxon>
        <taxon>Insecta</taxon>
        <taxon>Pterygota</taxon>
        <taxon>Neoptera</taxon>
        <taxon>Endopterygota</taxon>
        <taxon>Hymenoptera</taxon>
        <taxon>Apocrita</taxon>
        <taxon>Aculeata</taxon>
        <taxon>Formicoidea</taxon>
        <taxon>Formicidae</taxon>
        <taxon>Dorylinae</taxon>
        <taxon>Ooceraea</taxon>
    </lineage>
</organism>
<protein>
    <recommendedName>
        <fullName evidence="1">Endonuclease/exonuclease/phosphatase domain-containing protein</fullName>
    </recommendedName>
</protein>
<dbReference type="Pfam" id="PF14529">
    <property type="entry name" value="Exo_endo_phos_2"/>
    <property type="match status" value="1"/>
</dbReference>
<comment type="caution">
    <text evidence="2">The sequence shown here is derived from an EMBL/GenBank/DDBJ whole genome shotgun (WGS) entry which is preliminary data.</text>
</comment>
<accession>A0A3L8DDS9</accession>
<name>A0A3L8DDS9_OOCBI</name>
<evidence type="ECO:0000313" key="3">
    <source>
        <dbReference type="Proteomes" id="UP000279307"/>
    </source>
</evidence>
<evidence type="ECO:0000259" key="1">
    <source>
        <dbReference type="Pfam" id="PF14529"/>
    </source>
</evidence>
<evidence type="ECO:0000313" key="2">
    <source>
        <dbReference type="EMBL" id="RLU18068.1"/>
    </source>
</evidence>
<dbReference type="InterPro" id="IPR005135">
    <property type="entry name" value="Endo/exonuclease/phosphatase"/>
</dbReference>
<dbReference type="AlphaFoldDB" id="A0A3L8DDS9"/>
<sequence length="315" mass="35951">MRGFWTGLVVRIRHPHSLVLVAGDFNAKSVLWGSRRPDVKGEDLADWAAGLGLQLINEDSDSTFVRWTRESVVDLTWASPAVARRMTEWRVLSVVETLSDHRYIYGAVSAPHCRGTGGSRPRRWAVGKLDGDRLVAALLASTWPRREMGTVEEEAGWLGDIMSEACDFAMPRARRPERRATYWWSAGLAELRRASGRAWRRFSRARHRRVEAEVDARYRELQKRRSALGAAIREAKARAWEELLRSVEGDPWGRPYQLVMGKLRPWAPPVTEEMDPLGLRGTLDTLFPGREGYPEPLEWMNSERLQEIPEIGPEE</sequence>